<keyword evidence="1" id="KW-0614">Plasmid</keyword>
<geneLocation type="plasmid" evidence="1 2">
    <name>p_1</name>
</geneLocation>
<gene>
    <name evidence="1" type="ORF">HB778_40270</name>
</gene>
<dbReference type="EMBL" id="CP050299">
    <property type="protein sequence ID" value="QND62260.1"/>
    <property type="molecule type" value="Genomic_DNA"/>
</dbReference>
<protein>
    <submittedName>
        <fullName evidence="1">DUF2384 domain-containing protein</fullName>
    </submittedName>
</protein>
<name>A0A7G6T678_9HYPH</name>
<dbReference type="AlphaFoldDB" id="A0A7G6T678"/>
<organism evidence="1 2">
    <name type="scientific">Mesorhizobium huakuii</name>
    <dbReference type="NCBI Taxonomy" id="28104"/>
    <lineage>
        <taxon>Bacteria</taxon>
        <taxon>Pseudomonadati</taxon>
        <taxon>Pseudomonadota</taxon>
        <taxon>Alphaproteobacteria</taxon>
        <taxon>Hyphomicrobiales</taxon>
        <taxon>Phyllobacteriaceae</taxon>
        <taxon>Mesorhizobium</taxon>
    </lineage>
</organism>
<sequence length="128" mass="14051">MRDEAERKGKQDAHDSDCAIAENRLDQLFLRIVLVQASLPSLSRSRPLHSVRLSSREIPVHRCQLVKRASGKANRWLCGELAELGGETPLNLAQTETGDRGPCALSSHMGAPCCSICDNPPTFRSPFV</sequence>
<evidence type="ECO:0000313" key="2">
    <source>
        <dbReference type="Proteomes" id="UP000515465"/>
    </source>
</evidence>
<reference evidence="2" key="1">
    <citation type="journal article" date="2020" name="Mol. Plant Microbe">
        <title>Rhizobial microsymbionts of the narrowly endemic Oxytropis species growing in Kamchatka are characterized by significant genetic diversity and possess a set of genes that are associated with T3SS and T6SS secretion systems and can affect the development of symbiosis.</title>
        <authorList>
            <person name="Safronova V."/>
            <person name="Guro P."/>
            <person name="Sazanova A."/>
            <person name="Kuznetsova I."/>
            <person name="Belimov A."/>
            <person name="Yakubov V."/>
            <person name="Chirak E."/>
            <person name="Afonin A."/>
            <person name="Gogolev Y."/>
            <person name="Andronov E."/>
            <person name="Tikhonovich I."/>
        </authorList>
    </citation>
    <scope>NUCLEOTIDE SEQUENCE [LARGE SCALE GENOMIC DNA]</scope>
    <source>
        <strain evidence="2">583</strain>
        <plasmid evidence="2">p_1</plasmid>
    </source>
</reference>
<dbReference type="Proteomes" id="UP000515465">
    <property type="component" value="Plasmid p_1"/>
</dbReference>
<evidence type="ECO:0000313" key="1">
    <source>
        <dbReference type="EMBL" id="QND62260.1"/>
    </source>
</evidence>
<accession>A0A7G6T678</accession>
<proteinExistence type="predicted"/>